<accession>A0ABR9REB7</accession>
<evidence type="ECO:0000313" key="3">
    <source>
        <dbReference type="Proteomes" id="UP000806211"/>
    </source>
</evidence>
<dbReference type="PANTHER" id="PTHR40078:SF1">
    <property type="entry name" value="INTEGRAL MEMBRANE PROTEIN"/>
    <property type="match status" value="1"/>
</dbReference>
<dbReference type="InterPro" id="IPR038750">
    <property type="entry name" value="YczE/YyaS-like"/>
</dbReference>
<dbReference type="PANTHER" id="PTHR40078">
    <property type="entry name" value="INTEGRAL MEMBRANE PROTEIN-RELATED"/>
    <property type="match status" value="1"/>
</dbReference>
<proteinExistence type="predicted"/>
<feature type="transmembrane region" description="Helical" evidence="1">
    <location>
        <begin position="84"/>
        <end position="105"/>
    </location>
</feature>
<feature type="transmembrane region" description="Helical" evidence="1">
    <location>
        <begin position="47"/>
        <end position="72"/>
    </location>
</feature>
<dbReference type="EMBL" id="JADCKF010000014">
    <property type="protein sequence ID" value="MBE5057046.1"/>
    <property type="molecule type" value="Genomic_DNA"/>
</dbReference>
<evidence type="ECO:0000313" key="2">
    <source>
        <dbReference type="EMBL" id="MBE5057046.1"/>
    </source>
</evidence>
<keyword evidence="1" id="KW-1133">Transmembrane helix</keyword>
<keyword evidence="1" id="KW-0812">Transmembrane</keyword>
<reference evidence="2 3" key="1">
    <citation type="submission" date="2020-10" db="EMBL/GenBank/DDBJ databases">
        <title>ChiBAC.</title>
        <authorList>
            <person name="Zenner C."/>
            <person name="Hitch T.C.A."/>
            <person name="Clavel T."/>
        </authorList>
    </citation>
    <scope>NUCLEOTIDE SEQUENCE [LARGE SCALE GENOMIC DNA]</scope>
    <source>
        <strain evidence="2 3">DSM 107456</strain>
    </source>
</reference>
<gene>
    <name evidence="2" type="ORF">INF37_13725</name>
</gene>
<dbReference type="RefSeq" id="WP_193538889.1">
    <property type="nucleotide sequence ID" value="NZ_JADCKF010000014.1"/>
</dbReference>
<keyword evidence="1" id="KW-0472">Membrane</keyword>
<sequence>MSRSELVRRYGIFTSGVIFAALGIALITRAGLGTSAVSGLPYVCSLIFPALSFGTFNFIFEILLFLGQAALLGRAFSRVQFLQLPANFVFSYCIDLWMWVLHFFIPEVLPYPVRLLLLLIGCVLLGFGVALEVVADVLILSYEGFVKALSQRFHRDFGHTELVVDNTILVLAILTSFAGLGRLAGLREGTIIGTLIVGHISGFFCRRLAPLTKRLCQSDALAQ</sequence>
<dbReference type="Pfam" id="PF19700">
    <property type="entry name" value="DUF6198"/>
    <property type="match status" value="1"/>
</dbReference>
<feature type="transmembrane region" description="Helical" evidence="1">
    <location>
        <begin position="117"/>
        <end position="142"/>
    </location>
</feature>
<evidence type="ECO:0000256" key="1">
    <source>
        <dbReference type="SAM" id="Phobius"/>
    </source>
</evidence>
<dbReference type="Proteomes" id="UP000806211">
    <property type="component" value="Unassembled WGS sequence"/>
</dbReference>
<organism evidence="2 3">
    <name type="scientific">Pseudoflavonifractor gallinarum</name>
    <dbReference type="NCBI Taxonomy" id="2779352"/>
    <lineage>
        <taxon>Bacteria</taxon>
        <taxon>Bacillati</taxon>
        <taxon>Bacillota</taxon>
        <taxon>Clostridia</taxon>
        <taxon>Eubacteriales</taxon>
        <taxon>Oscillospiraceae</taxon>
        <taxon>Pseudoflavonifractor</taxon>
    </lineage>
</organism>
<name>A0ABR9REB7_9FIRM</name>
<comment type="caution">
    <text evidence="2">The sequence shown here is derived from an EMBL/GenBank/DDBJ whole genome shotgun (WGS) entry which is preliminary data.</text>
</comment>
<feature type="transmembrane region" description="Helical" evidence="1">
    <location>
        <begin position="163"/>
        <end position="184"/>
    </location>
</feature>
<feature type="transmembrane region" description="Helical" evidence="1">
    <location>
        <begin position="12"/>
        <end position="32"/>
    </location>
</feature>
<keyword evidence="3" id="KW-1185">Reference proteome</keyword>
<protein>
    <submittedName>
        <fullName evidence="2">YitT family protein</fullName>
    </submittedName>
</protein>